<dbReference type="Proteomes" id="UP000689195">
    <property type="component" value="Unassembled WGS sequence"/>
</dbReference>
<sequence>MGTCGGNNKKTNKEKNTNNQIDKKSCEQQNYEQNQNTYDINRESSKIKIPEQFETNVQIKNEIHPTANAINESKTIQNMIIIDDQQNFVNNPIIQISKKKYQNDDPFKHHLESIKNNKDQAEQYDLKIGVPIKLILILIKQMIKSRFYFSYQAKRVFKRKNQNKKKEDFVVKLLDEDIYSKRLAQIQMIIQVNQFNPQHNLIFSQENPNLQNLDLSNLYSIDFDNNDKIQIVLILIEPIENIVKYPGIYPIQNHHYYNYLKQIQKYAQMNKFDFYVHPSKDITLQQFAKSLSKQIQKK</sequence>
<dbReference type="AlphaFoldDB" id="A0A8S1V5T6"/>
<dbReference type="EMBL" id="CAJJDO010000055">
    <property type="protein sequence ID" value="CAD8171773.1"/>
    <property type="molecule type" value="Genomic_DNA"/>
</dbReference>
<keyword evidence="3" id="KW-1185">Reference proteome</keyword>
<feature type="compositionally biased region" description="Basic and acidic residues" evidence="1">
    <location>
        <begin position="11"/>
        <end position="26"/>
    </location>
</feature>
<organism evidence="2 3">
    <name type="scientific">Paramecium pentaurelia</name>
    <dbReference type="NCBI Taxonomy" id="43138"/>
    <lineage>
        <taxon>Eukaryota</taxon>
        <taxon>Sar</taxon>
        <taxon>Alveolata</taxon>
        <taxon>Ciliophora</taxon>
        <taxon>Intramacronucleata</taxon>
        <taxon>Oligohymenophorea</taxon>
        <taxon>Peniculida</taxon>
        <taxon>Parameciidae</taxon>
        <taxon>Paramecium</taxon>
    </lineage>
</organism>
<reference evidence="2" key="1">
    <citation type="submission" date="2021-01" db="EMBL/GenBank/DDBJ databases">
        <authorList>
            <consortium name="Genoscope - CEA"/>
            <person name="William W."/>
        </authorList>
    </citation>
    <scope>NUCLEOTIDE SEQUENCE</scope>
</reference>
<evidence type="ECO:0000256" key="1">
    <source>
        <dbReference type="SAM" id="MobiDB-lite"/>
    </source>
</evidence>
<proteinExistence type="predicted"/>
<gene>
    <name evidence="2" type="ORF">PPENT_87.1.T0550206</name>
</gene>
<accession>A0A8S1V5T6</accession>
<evidence type="ECO:0000313" key="2">
    <source>
        <dbReference type="EMBL" id="CAD8171773.1"/>
    </source>
</evidence>
<feature type="region of interest" description="Disordered" evidence="1">
    <location>
        <begin position="1"/>
        <end position="27"/>
    </location>
</feature>
<name>A0A8S1V5T6_9CILI</name>
<comment type="caution">
    <text evidence="2">The sequence shown here is derived from an EMBL/GenBank/DDBJ whole genome shotgun (WGS) entry which is preliminary data.</text>
</comment>
<evidence type="ECO:0000313" key="3">
    <source>
        <dbReference type="Proteomes" id="UP000689195"/>
    </source>
</evidence>
<protein>
    <submittedName>
        <fullName evidence="2">Uncharacterized protein</fullName>
    </submittedName>
</protein>